<dbReference type="PATRIC" id="fig|56193.3.peg.4079"/>
<dbReference type="InterPro" id="IPR036909">
    <property type="entry name" value="Cyt_c-like_dom_sf"/>
</dbReference>
<dbReference type="GO" id="GO:0020037">
    <property type="term" value="F:heme binding"/>
    <property type="evidence" value="ECO:0007669"/>
    <property type="project" value="InterPro"/>
</dbReference>
<dbReference type="EMBL" id="LBIC01000009">
    <property type="protein sequence ID" value="KKW90717.1"/>
    <property type="molecule type" value="Genomic_DNA"/>
</dbReference>
<dbReference type="SUPFAM" id="SSF46626">
    <property type="entry name" value="Cytochrome c"/>
    <property type="match status" value="1"/>
</dbReference>
<comment type="caution">
    <text evidence="9">The sequence shown here is derived from an EMBL/GenBank/DDBJ whole genome shotgun (WGS) entry which is preliminary data.</text>
</comment>
<dbReference type="InterPro" id="IPR002327">
    <property type="entry name" value="Cyt_c_1A/1B"/>
</dbReference>
<evidence type="ECO:0000313" key="9">
    <source>
        <dbReference type="EMBL" id="KKW90717.1"/>
    </source>
</evidence>
<evidence type="ECO:0000313" key="10">
    <source>
        <dbReference type="Proteomes" id="UP000033874"/>
    </source>
</evidence>
<evidence type="ECO:0000256" key="3">
    <source>
        <dbReference type="ARBA" id="ARBA00022723"/>
    </source>
</evidence>
<feature type="signal peptide" evidence="7">
    <location>
        <begin position="1"/>
        <end position="24"/>
    </location>
</feature>
<evidence type="ECO:0000256" key="5">
    <source>
        <dbReference type="ARBA" id="ARBA00023004"/>
    </source>
</evidence>
<evidence type="ECO:0000256" key="4">
    <source>
        <dbReference type="ARBA" id="ARBA00022982"/>
    </source>
</evidence>
<dbReference type="STRING" id="56193.YP76_19380"/>
<dbReference type="GO" id="GO:0046872">
    <property type="term" value="F:metal ion binding"/>
    <property type="evidence" value="ECO:0007669"/>
    <property type="project" value="UniProtKB-KW"/>
</dbReference>
<organism evidence="9 10">
    <name type="scientific">Sphingobium chungbukense</name>
    <dbReference type="NCBI Taxonomy" id="56193"/>
    <lineage>
        <taxon>Bacteria</taxon>
        <taxon>Pseudomonadati</taxon>
        <taxon>Pseudomonadota</taxon>
        <taxon>Alphaproteobacteria</taxon>
        <taxon>Sphingomonadales</taxon>
        <taxon>Sphingomonadaceae</taxon>
        <taxon>Sphingobium</taxon>
    </lineage>
</organism>
<gene>
    <name evidence="9" type="ORF">YP76_19380</name>
</gene>
<dbReference type="Proteomes" id="UP000033874">
    <property type="component" value="Unassembled WGS sequence"/>
</dbReference>
<reference evidence="9 10" key="1">
    <citation type="submission" date="2015-04" db="EMBL/GenBank/DDBJ databases">
        <title>Genome sequence of aromatic hydrocarbons-degrading Sphingobium chungbukense DJ77.</title>
        <authorList>
            <person name="Kim Y.-C."/>
            <person name="Chae J.-C."/>
        </authorList>
    </citation>
    <scope>NUCLEOTIDE SEQUENCE [LARGE SCALE GENOMIC DNA]</scope>
    <source>
        <strain evidence="9 10">DJ77</strain>
    </source>
</reference>
<dbReference type="AlphaFoldDB" id="A0A0M3AKV3"/>
<evidence type="ECO:0000259" key="8">
    <source>
        <dbReference type="PROSITE" id="PS51007"/>
    </source>
</evidence>
<proteinExistence type="predicted"/>
<keyword evidence="5 6" id="KW-0408">Iron</keyword>
<dbReference type="RefSeq" id="WP_046765217.1">
    <property type="nucleotide sequence ID" value="NZ_LBIC01000009.1"/>
</dbReference>
<dbReference type="PROSITE" id="PS51257">
    <property type="entry name" value="PROKAR_LIPOPROTEIN"/>
    <property type="match status" value="1"/>
</dbReference>
<dbReference type="InterPro" id="IPR009056">
    <property type="entry name" value="Cyt_c-like_dom"/>
</dbReference>
<dbReference type="GO" id="GO:0009055">
    <property type="term" value="F:electron transfer activity"/>
    <property type="evidence" value="ECO:0007669"/>
    <property type="project" value="InterPro"/>
</dbReference>
<evidence type="ECO:0000256" key="6">
    <source>
        <dbReference type="PROSITE-ProRule" id="PRU00433"/>
    </source>
</evidence>
<dbReference type="PRINTS" id="PR00604">
    <property type="entry name" value="CYTCHRMECIAB"/>
</dbReference>
<keyword evidence="2 6" id="KW-0349">Heme</keyword>
<feature type="domain" description="Cytochrome c" evidence="8">
    <location>
        <begin position="16"/>
        <end position="122"/>
    </location>
</feature>
<evidence type="ECO:0000256" key="7">
    <source>
        <dbReference type="SAM" id="SignalP"/>
    </source>
</evidence>
<keyword evidence="10" id="KW-1185">Reference proteome</keyword>
<keyword evidence="1" id="KW-0813">Transport</keyword>
<evidence type="ECO:0000256" key="2">
    <source>
        <dbReference type="ARBA" id="ARBA00022617"/>
    </source>
</evidence>
<protein>
    <recommendedName>
        <fullName evidence="8">Cytochrome c domain-containing protein</fullName>
    </recommendedName>
</protein>
<keyword evidence="4" id="KW-0249">Electron transport</keyword>
<keyword evidence="7" id="KW-0732">Signal</keyword>
<sequence>MKIIAPTALALTTLILAGCGGQQAAAPANPIAQCTTCHSFKPGAGGLSAPNLHGILGKAAASQPNFKYSNAMKDSGIVWTAEKLDAYIAAPTALVPGTRMNFPGIADAAKRKAIIDYMQDEGSK</sequence>
<feature type="chain" id="PRO_5005650284" description="Cytochrome c domain-containing protein" evidence="7">
    <location>
        <begin position="25"/>
        <end position="124"/>
    </location>
</feature>
<dbReference type="Gene3D" id="1.10.760.10">
    <property type="entry name" value="Cytochrome c-like domain"/>
    <property type="match status" value="1"/>
</dbReference>
<evidence type="ECO:0000256" key="1">
    <source>
        <dbReference type="ARBA" id="ARBA00022448"/>
    </source>
</evidence>
<keyword evidence="3 6" id="KW-0479">Metal-binding</keyword>
<name>A0A0M3AKV3_9SPHN</name>
<dbReference type="PANTHER" id="PTHR11961">
    <property type="entry name" value="CYTOCHROME C"/>
    <property type="match status" value="1"/>
</dbReference>
<accession>A0A0M3AKV3</accession>
<dbReference type="PROSITE" id="PS51007">
    <property type="entry name" value="CYTC"/>
    <property type="match status" value="1"/>
</dbReference>